<sequence>MKPSLIFITVTFWIKGVYLSKEKEVFQSPAEVLSQPNSKVNLTFTHKIPSYDTILWYQRSPGDTSLNLIGYVYFKSLTVESAFEGHFKVSGDGEKTAYLHILNLRHPEDADHCASCFTQLRTTHQ</sequence>
<gene>
    <name evidence="2" type="ORF">ILYODFUR_018911</name>
</gene>
<organism evidence="2 3">
    <name type="scientific">Ilyodon furcidens</name>
    <name type="common">goldbreast splitfin</name>
    <dbReference type="NCBI Taxonomy" id="33524"/>
    <lineage>
        <taxon>Eukaryota</taxon>
        <taxon>Metazoa</taxon>
        <taxon>Chordata</taxon>
        <taxon>Craniata</taxon>
        <taxon>Vertebrata</taxon>
        <taxon>Euteleostomi</taxon>
        <taxon>Actinopterygii</taxon>
        <taxon>Neopterygii</taxon>
        <taxon>Teleostei</taxon>
        <taxon>Neoteleostei</taxon>
        <taxon>Acanthomorphata</taxon>
        <taxon>Ovalentaria</taxon>
        <taxon>Atherinomorphae</taxon>
        <taxon>Cyprinodontiformes</taxon>
        <taxon>Goodeidae</taxon>
        <taxon>Ilyodon</taxon>
    </lineage>
</organism>
<proteinExistence type="predicted"/>
<keyword evidence="1" id="KW-0391">Immunity</keyword>
<dbReference type="InterPro" id="IPR013783">
    <property type="entry name" value="Ig-like_fold"/>
</dbReference>
<protein>
    <recommendedName>
        <fullName evidence="4">Immunoglobulin V-set domain-containing protein</fullName>
    </recommendedName>
</protein>
<dbReference type="InterPro" id="IPR050413">
    <property type="entry name" value="TCR_beta_variable"/>
</dbReference>
<dbReference type="InterPro" id="IPR036179">
    <property type="entry name" value="Ig-like_dom_sf"/>
</dbReference>
<evidence type="ECO:0000256" key="1">
    <source>
        <dbReference type="ARBA" id="ARBA00022859"/>
    </source>
</evidence>
<evidence type="ECO:0000313" key="3">
    <source>
        <dbReference type="Proteomes" id="UP001482620"/>
    </source>
</evidence>
<evidence type="ECO:0008006" key="4">
    <source>
        <dbReference type="Google" id="ProtNLM"/>
    </source>
</evidence>
<dbReference type="PANTHER" id="PTHR23268:SF28">
    <property type="entry name" value="T CELL RECEPTOR BETA VARIABLE 19"/>
    <property type="match status" value="1"/>
</dbReference>
<accession>A0ABV0TNE7</accession>
<name>A0ABV0TNE7_9TELE</name>
<comment type="caution">
    <text evidence="2">The sequence shown here is derived from an EMBL/GenBank/DDBJ whole genome shotgun (WGS) entry which is preliminary data.</text>
</comment>
<dbReference type="Gene3D" id="2.60.40.10">
    <property type="entry name" value="Immunoglobulins"/>
    <property type="match status" value="1"/>
</dbReference>
<dbReference type="PANTHER" id="PTHR23268">
    <property type="entry name" value="T-CELL RECEPTOR BETA CHAIN"/>
    <property type="match status" value="1"/>
</dbReference>
<reference evidence="2 3" key="1">
    <citation type="submission" date="2021-06" db="EMBL/GenBank/DDBJ databases">
        <authorList>
            <person name="Palmer J.M."/>
        </authorList>
    </citation>
    <scope>NUCLEOTIDE SEQUENCE [LARGE SCALE GENOMIC DNA]</scope>
    <source>
        <strain evidence="3">if_2019</strain>
        <tissue evidence="2">Muscle</tissue>
    </source>
</reference>
<dbReference type="SUPFAM" id="SSF48726">
    <property type="entry name" value="Immunoglobulin"/>
    <property type="match status" value="1"/>
</dbReference>
<dbReference type="EMBL" id="JAHRIQ010036619">
    <property type="protein sequence ID" value="MEQ2233138.1"/>
    <property type="molecule type" value="Genomic_DNA"/>
</dbReference>
<evidence type="ECO:0000313" key="2">
    <source>
        <dbReference type="EMBL" id="MEQ2233138.1"/>
    </source>
</evidence>
<keyword evidence="3" id="KW-1185">Reference proteome</keyword>
<dbReference type="Proteomes" id="UP001482620">
    <property type="component" value="Unassembled WGS sequence"/>
</dbReference>